<reference evidence="1" key="1">
    <citation type="journal article" date="2015" name="Nature">
        <title>Complex archaea that bridge the gap between prokaryotes and eukaryotes.</title>
        <authorList>
            <person name="Spang A."/>
            <person name="Saw J.H."/>
            <person name="Jorgensen S.L."/>
            <person name="Zaremba-Niedzwiedzka K."/>
            <person name="Martijn J."/>
            <person name="Lind A.E."/>
            <person name="van Eijk R."/>
            <person name="Schleper C."/>
            <person name="Guy L."/>
            <person name="Ettema T.J."/>
        </authorList>
    </citation>
    <scope>NUCLEOTIDE SEQUENCE</scope>
</reference>
<dbReference type="AlphaFoldDB" id="A0A0F9PNC2"/>
<comment type="caution">
    <text evidence="1">The sequence shown here is derived from an EMBL/GenBank/DDBJ whole genome shotgun (WGS) entry which is preliminary data.</text>
</comment>
<sequence length="34" mass="3639">MSCPNHPAQTEGDKCPKCGSKIEKAKKLPKAKGK</sequence>
<organism evidence="1">
    <name type="scientific">marine sediment metagenome</name>
    <dbReference type="NCBI Taxonomy" id="412755"/>
    <lineage>
        <taxon>unclassified sequences</taxon>
        <taxon>metagenomes</taxon>
        <taxon>ecological metagenomes</taxon>
    </lineage>
</organism>
<protein>
    <submittedName>
        <fullName evidence="1">Uncharacterized protein</fullName>
    </submittedName>
</protein>
<proteinExistence type="predicted"/>
<gene>
    <name evidence="1" type="ORF">LCGC14_0821490</name>
</gene>
<name>A0A0F9PNC2_9ZZZZ</name>
<accession>A0A0F9PNC2</accession>
<evidence type="ECO:0000313" key="1">
    <source>
        <dbReference type="EMBL" id="KKN31684.1"/>
    </source>
</evidence>
<dbReference type="EMBL" id="LAZR01002309">
    <property type="protein sequence ID" value="KKN31684.1"/>
    <property type="molecule type" value="Genomic_DNA"/>
</dbReference>